<dbReference type="AlphaFoldDB" id="A0A1J4KFW8"/>
<accession>A0A1J4KFW8</accession>
<dbReference type="SUPFAM" id="SSF48371">
    <property type="entry name" value="ARM repeat"/>
    <property type="match status" value="1"/>
</dbReference>
<dbReference type="InterPro" id="IPR016024">
    <property type="entry name" value="ARM-type_fold"/>
</dbReference>
<dbReference type="VEuPathDB" id="TrichDB:TRFO_04729"/>
<keyword evidence="2" id="KW-1185">Reference proteome</keyword>
<evidence type="ECO:0000313" key="1">
    <source>
        <dbReference type="EMBL" id="OHT08676.1"/>
    </source>
</evidence>
<organism evidence="1 2">
    <name type="scientific">Tritrichomonas foetus</name>
    <dbReference type="NCBI Taxonomy" id="1144522"/>
    <lineage>
        <taxon>Eukaryota</taxon>
        <taxon>Metamonada</taxon>
        <taxon>Parabasalia</taxon>
        <taxon>Tritrichomonadida</taxon>
        <taxon>Tritrichomonadidae</taxon>
        <taxon>Tritrichomonas</taxon>
    </lineage>
</organism>
<protein>
    <submittedName>
        <fullName evidence="1">Uncharacterized protein</fullName>
    </submittedName>
</protein>
<comment type="caution">
    <text evidence="1">The sequence shown here is derived from an EMBL/GenBank/DDBJ whole genome shotgun (WGS) entry which is preliminary data.</text>
</comment>
<dbReference type="GeneID" id="94826774"/>
<dbReference type="Gene3D" id="1.25.10.10">
    <property type="entry name" value="Leucine-rich Repeat Variant"/>
    <property type="match status" value="1"/>
</dbReference>
<dbReference type="InterPro" id="IPR011989">
    <property type="entry name" value="ARM-like"/>
</dbReference>
<dbReference type="Proteomes" id="UP000179807">
    <property type="component" value="Unassembled WGS sequence"/>
</dbReference>
<name>A0A1J4KFW8_9EUKA</name>
<gene>
    <name evidence="1" type="ORF">TRFO_04729</name>
</gene>
<dbReference type="RefSeq" id="XP_068361812.1">
    <property type="nucleotide sequence ID" value="XM_068492070.1"/>
</dbReference>
<dbReference type="EMBL" id="MLAK01000660">
    <property type="protein sequence ID" value="OHT08676.1"/>
    <property type="molecule type" value="Genomic_DNA"/>
</dbReference>
<dbReference type="OrthoDB" id="29145at2759"/>
<sequence length="482" mass="54430">MIAHDFTGSLPVHAQPLTCYSDEFAKQRMARINNLRRTGPFAFYSPARGPSKLLTNTPQVTMDEVDRILHSNDNSLILQFASRLEKNPADFTMVTDEITKSELFVDSIMDILNGTDCEDIKVALYHTISMLFPLSPSLHEYYIDSGICLSILDSLTSPFSRDLYFACLTLVSSLAYESYYARDSLICTGIHDVIAELAKSSDSPDFIVYCCCTLDKILEDLKDIARECVFSFIPDLISLLQIPNNDANFQILHILLMIVREFPSTVLIMFDNGISQLIPRFLSQEDLAEITLKLLGNLCHAKPSDVLNLYHSGLGISLHNLMIPKFITEVLWVMSNLVEVIRDVIFTEITPDFIQEILNDVNNCNFNCKLEAAYFMSTSIMFCPQTMIKMFITQEIIDLVVDILGCGVHNVVCRSANAIARLIHFAQMTGEFNPLISYFTVCDLTGRLHDLLEDDSVSVWWDNAVSLTEFYTIVSNMLQSNE</sequence>
<evidence type="ECO:0000313" key="2">
    <source>
        <dbReference type="Proteomes" id="UP000179807"/>
    </source>
</evidence>
<reference evidence="1" key="1">
    <citation type="submission" date="2016-10" db="EMBL/GenBank/DDBJ databases">
        <authorList>
            <person name="Benchimol M."/>
            <person name="Almeida L.G."/>
            <person name="Vasconcelos A.T."/>
            <person name="Perreira-Neves A."/>
            <person name="Rosa I.A."/>
            <person name="Tasca T."/>
            <person name="Bogo M.R."/>
            <person name="de Souza W."/>
        </authorList>
    </citation>
    <scope>NUCLEOTIDE SEQUENCE [LARGE SCALE GENOMIC DNA]</scope>
    <source>
        <strain evidence="1">K</strain>
    </source>
</reference>
<proteinExistence type="predicted"/>